<accession>A0A6J5M8P2</accession>
<protein>
    <submittedName>
        <fullName evidence="1">Uncharacterized protein</fullName>
    </submittedName>
</protein>
<dbReference type="EMBL" id="LR796418">
    <property type="protein sequence ID" value="CAB4143415.1"/>
    <property type="molecule type" value="Genomic_DNA"/>
</dbReference>
<evidence type="ECO:0000313" key="2">
    <source>
        <dbReference type="EMBL" id="CAB4162831.1"/>
    </source>
</evidence>
<name>A0A6J5M8P2_9CAUD</name>
<sequence length="145" mass="16856">MALSYSENNKRENTFEPLLSRVRLPYKGPVASSIINLFNDQIRMDLHRLDNKTALLESLIATLSDMSRNDLNLATPDYYLNEDLLMTVYSQEISYNSITQEYDVSMATPYYDESLFFDKAQKNSATISFLNRKLHLIEEALRKEQ</sequence>
<gene>
    <name evidence="1" type="ORF">UFOVP436_138</name>
    <name evidence="2" type="ORF">UFOVP784_138</name>
</gene>
<proteinExistence type="predicted"/>
<evidence type="ECO:0000313" key="1">
    <source>
        <dbReference type="EMBL" id="CAB4143415.1"/>
    </source>
</evidence>
<reference evidence="1" key="1">
    <citation type="submission" date="2020-04" db="EMBL/GenBank/DDBJ databases">
        <authorList>
            <person name="Chiriac C."/>
            <person name="Salcher M."/>
            <person name="Ghai R."/>
            <person name="Kavagutti S V."/>
        </authorList>
    </citation>
    <scope>NUCLEOTIDE SEQUENCE</scope>
</reference>
<organism evidence="1">
    <name type="scientific">uncultured Caudovirales phage</name>
    <dbReference type="NCBI Taxonomy" id="2100421"/>
    <lineage>
        <taxon>Viruses</taxon>
        <taxon>Duplodnaviria</taxon>
        <taxon>Heunggongvirae</taxon>
        <taxon>Uroviricota</taxon>
        <taxon>Caudoviricetes</taxon>
        <taxon>Peduoviridae</taxon>
        <taxon>Maltschvirus</taxon>
        <taxon>Maltschvirus maltsch</taxon>
    </lineage>
</organism>
<dbReference type="EMBL" id="LR796737">
    <property type="protein sequence ID" value="CAB4162831.1"/>
    <property type="molecule type" value="Genomic_DNA"/>
</dbReference>